<keyword evidence="1" id="KW-1133">Transmembrane helix</keyword>
<feature type="transmembrane region" description="Helical" evidence="1">
    <location>
        <begin position="317"/>
        <end position="341"/>
    </location>
</feature>
<sequence>MAIWYQILLIIIGYVFISGVSSDDSAIISDEIVYISIDKDVEVIVAGNNKTIVCRVQRMCDINYENKCLDSRNLRWFMPSSISSPQIDRSLVSYNISYEFEKLKTNSTKLATFQITTTLELFQVGFIHQGHYECTSVFEQTLFNIKVKDIECKLGNNLSISVDFQQHLSPIKCHDRTCQCDDGDVRTDLATSEYDACLPSVSIGSKCYSNEQCHQSSNGTYCGLQLSDDGDVTTYSLTCQCIDGWRFYNNHCIPYERCNSSELGFNEHLQPGNCQLSDSFCRDNYCICRPNYEFDNMGNCIPQIGMDKIELSFFEQYYYVIMTILIITAIGVVMVPIVLWIRSNRYKRRKRQNEHHFSTS</sequence>
<feature type="signal peptide" evidence="2">
    <location>
        <begin position="1"/>
        <end position="22"/>
    </location>
</feature>
<comment type="caution">
    <text evidence="3">The sequence shown here is derived from an EMBL/GenBank/DDBJ whole genome shotgun (WGS) entry which is preliminary data.</text>
</comment>
<proteinExistence type="predicted"/>
<dbReference type="Proteomes" id="UP001142055">
    <property type="component" value="Chromosome 1"/>
</dbReference>
<accession>A0A9Q0MDM2</accession>
<feature type="chain" id="PRO_5040379259" description="EB domain-containing protein" evidence="2">
    <location>
        <begin position="23"/>
        <end position="360"/>
    </location>
</feature>
<keyword evidence="4" id="KW-1185">Reference proteome</keyword>
<reference evidence="3" key="1">
    <citation type="submission" date="2022-12" db="EMBL/GenBank/DDBJ databases">
        <title>Genome assemblies of Blomia tropicalis.</title>
        <authorList>
            <person name="Cui Y."/>
        </authorList>
    </citation>
    <scope>NUCLEOTIDE SEQUENCE</scope>
    <source>
        <tissue evidence="3">Adult mites</tissue>
    </source>
</reference>
<evidence type="ECO:0000313" key="4">
    <source>
        <dbReference type="Proteomes" id="UP001142055"/>
    </source>
</evidence>
<name>A0A9Q0MDM2_BLOTA</name>
<keyword evidence="1" id="KW-0472">Membrane</keyword>
<evidence type="ECO:0000256" key="2">
    <source>
        <dbReference type="SAM" id="SignalP"/>
    </source>
</evidence>
<gene>
    <name evidence="3" type="ORF">RDWZM_002064</name>
</gene>
<dbReference type="AlphaFoldDB" id="A0A9Q0MDM2"/>
<evidence type="ECO:0008006" key="5">
    <source>
        <dbReference type="Google" id="ProtNLM"/>
    </source>
</evidence>
<evidence type="ECO:0000256" key="1">
    <source>
        <dbReference type="SAM" id="Phobius"/>
    </source>
</evidence>
<keyword evidence="1" id="KW-0812">Transmembrane</keyword>
<organism evidence="3 4">
    <name type="scientific">Blomia tropicalis</name>
    <name type="common">Mite</name>
    <dbReference type="NCBI Taxonomy" id="40697"/>
    <lineage>
        <taxon>Eukaryota</taxon>
        <taxon>Metazoa</taxon>
        <taxon>Ecdysozoa</taxon>
        <taxon>Arthropoda</taxon>
        <taxon>Chelicerata</taxon>
        <taxon>Arachnida</taxon>
        <taxon>Acari</taxon>
        <taxon>Acariformes</taxon>
        <taxon>Sarcoptiformes</taxon>
        <taxon>Astigmata</taxon>
        <taxon>Glycyphagoidea</taxon>
        <taxon>Echimyopodidae</taxon>
        <taxon>Blomia</taxon>
    </lineage>
</organism>
<dbReference type="EMBL" id="JAPWDV010000001">
    <property type="protein sequence ID" value="KAJ6223519.1"/>
    <property type="molecule type" value="Genomic_DNA"/>
</dbReference>
<protein>
    <recommendedName>
        <fullName evidence="5">EB domain-containing protein</fullName>
    </recommendedName>
</protein>
<evidence type="ECO:0000313" key="3">
    <source>
        <dbReference type="EMBL" id="KAJ6223519.1"/>
    </source>
</evidence>
<keyword evidence="2" id="KW-0732">Signal</keyword>